<keyword evidence="2" id="KW-1185">Reference proteome</keyword>
<name>A0A1G7FRC0_9FLAO</name>
<dbReference type="RefSeq" id="WP_092738015.1">
    <property type="nucleotide sequence ID" value="NZ_FNAS01000026.1"/>
</dbReference>
<sequence length="76" mass="8849">MKKKTTENMFELINKAKNSTQTPMQNEKNGVVKPVTKGTFIYIEEHKLIELKKMAAERKTTLKELINAAIDEMYFK</sequence>
<proteinExistence type="predicted"/>
<evidence type="ECO:0000313" key="1">
    <source>
        <dbReference type="EMBL" id="SDE78235.1"/>
    </source>
</evidence>
<dbReference type="OrthoDB" id="1263308at2"/>
<evidence type="ECO:0008006" key="3">
    <source>
        <dbReference type="Google" id="ProtNLM"/>
    </source>
</evidence>
<gene>
    <name evidence="1" type="ORF">SAMN05421544_1265</name>
</gene>
<dbReference type="Proteomes" id="UP000198517">
    <property type="component" value="Unassembled WGS sequence"/>
</dbReference>
<dbReference type="EMBL" id="FNAS01000026">
    <property type="protein sequence ID" value="SDE78235.1"/>
    <property type="molecule type" value="Genomic_DNA"/>
</dbReference>
<dbReference type="AlphaFoldDB" id="A0A1G7FRC0"/>
<protein>
    <recommendedName>
        <fullName evidence="3">Ribbon-helix-helix protein, copG family</fullName>
    </recommendedName>
</protein>
<dbReference type="STRING" id="1071918.SAMN05421544_1265"/>
<accession>A0A1G7FRC0</accession>
<organism evidence="1 2">
    <name type="scientific">Riemerella columbipharyngis</name>
    <dbReference type="NCBI Taxonomy" id="1071918"/>
    <lineage>
        <taxon>Bacteria</taxon>
        <taxon>Pseudomonadati</taxon>
        <taxon>Bacteroidota</taxon>
        <taxon>Flavobacteriia</taxon>
        <taxon>Flavobacteriales</taxon>
        <taxon>Weeksellaceae</taxon>
        <taxon>Riemerella</taxon>
    </lineage>
</organism>
<evidence type="ECO:0000313" key="2">
    <source>
        <dbReference type="Proteomes" id="UP000198517"/>
    </source>
</evidence>
<reference evidence="1 2" key="1">
    <citation type="submission" date="2016-10" db="EMBL/GenBank/DDBJ databases">
        <authorList>
            <person name="de Groot N.N."/>
        </authorList>
    </citation>
    <scope>NUCLEOTIDE SEQUENCE [LARGE SCALE GENOMIC DNA]</scope>
    <source>
        <strain evidence="1 2">DSM 24015</strain>
    </source>
</reference>